<evidence type="ECO:0000256" key="1">
    <source>
        <dbReference type="ARBA" id="ARBA00005694"/>
    </source>
</evidence>
<evidence type="ECO:0000259" key="8">
    <source>
        <dbReference type="PROSITE" id="PS50114"/>
    </source>
</evidence>
<feature type="region of interest" description="Disordered" evidence="7">
    <location>
        <begin position="81"/>
        <end position="105"/>
    </location>
</feature>
<dbReference type="GO" id="GO:0008270">
    <property type="term" value="F:zinc ion binding"/>
    <property type="evidence" value="ECO:0007669"/>
    <property type="project" value="UniProtKB-KW"/>
</dbReference>
<evidence type="ECO:0000256" key="5">
    <source>
        <dbReference type="ARBA" id="ARBA00023159"/>
    </source>
</evidence>
<evidence type="ECO:0000256" key="4">
    <source>
        <dbReference type="ARBA" id="ARBA00022833"/>
    </source>
</evidence>
<protein>
    <recommendedName>
        <fullName evidence="8">GATA-type domain-containing protein</fullName>
    </recommendedName>
</protein>
<dbReference type="InterPro" id="IPR000679">
    <property type="entry name" value="Znf_GATA"/>
</dbReference>
<sequence>MTPLSLTEQERRHQETTASPVPDDPPPPPAGSDPSRTQPSAVASKAAGGAEREGAGPIGRALSGMAALLVAAVIAGRDAVVPQKKRTARARAETAAASSSSRWLALPVPAPPPAGPRCHDCGATNTPQWRSGPMGPRTLCNNCGVKRRAAGERWGKPRPRRREATAGTTAVSNSNHPPPPSQQQQIPIASASSPPDDSSTWQGPLPEGYRMARGNAATRNSPSLAAAAADSEQPAEILQDPEYSPAPPKKNKKTNKAPAAGKRCVHCSSSETPQWRRGPEGRRTLCNACGVRNRQGRLLPEYRPLVSPTFDRQSHSSLHTQVLQLRRHRSSNNQHHQQPPAPAQQQPQQAVHDDSRDVDLMPRYHVASNLRGVGAPINDGASASNATGAPGTSVSGTGQVHQVIWLDPFLLDGPASPLIVDEPDWMMGVVINRDLPAAGSSAP</sequence>
<evidence type="ECO:0000256" key="3">
    <source>
        <dbReference type="ARBA" id="ARBA00022771"/>
    </source>
</evidence>
<feature type="compositionally biased region" description="Low complexity" evidence="7">
    <location>
        <begin position="93"/>
        <end position="105"/>
    </location>
</feature>
<feature type="domain" description="GATA-type" evidence="8">
    <location>
        <begin position="112"/>
        <end position="151"/>
    </location>
</feature>
<feature type="compositionally biased region" description="Polar residues" evidence="7">
    <location>
        <begin position="166"/>
        <end position="175"/>
    </location>
</feature>
<evidence type="ECO:0000256" key="7">
    <source>
        <dbReference type="SAM" id="MobiDB-lite"/>
    </source>
</evidence>
<evidence type="ECO:0000313" key="10">
    <source>
        <dbReference type="Proteomes" id="UP001497457"/>
    </source>
</evidence>
<dbReference type="PROSITE" id="PS50114">
    <property type="entry name" value="GATA_ZN_FINGER_2"/>
    <property type="match status" value="2"/>
</dbReference>
<keyword evidence="10" id="KW-1185">Reference proteome</keyword>
<proteinExistence type="inferred from homology"/>
<dbReference type="AlphaFoldDB" id="A0ABC8W756"/>
<reference evidence="10" key="1">
    <citation type="submission" date="2024-06" db="EMBL/GenBank/DDBJ databases">
        <authorList>
            <person name="Ryan C."/>
        </authorList>
    </citation>
    <scope>NUCLEOTIDE SEQUENCE [LARGE SCALE GENOMIC DNA]</scope>
</reference>
<feature type="region of interest" description="Disordered" evidence="7">
    <location>
        <begin position="328"/>
        <end position="354"/>
    </location>
</feature>
<reference evidence="9 10" key="2">
    <citation type="submission" date="2024-10" db="EMBL/GenBank/DDBJ databases">
        <authorList>
            <person name="Ryan C."/>
        </authorList>
    </citation>
    <scope>NUCLEOTIDE SEQUENCE [LARGE SCALE GENOMIC DNA]</scope>
</reference>
<evidence type="ECO:0000313" key="9">
    <source>
        <dbReference type="EMBL" id="CAL4904025.1"/>
    </source>
</evidence>
<dbReference type="InterPro" id="IPR051140">
    <property type="entry name" value="GATA_TF"/>
</dbReference>
<feature type="region of interest" description="Disordered" evidence="7">
    <location>
        <begin position="1"/>
        <end position="58"/>
    </location>
</feature>
<accession>A0ABC8W756</accession>
<dbReference type="Gene3D" id="3.30.50.10">
    <property type="entry name" value="Erythroid Transcription Factor GATA-1, subunit A"/>
    <property type="match status" value="2"/>
</dbReference>
<keyword evidence="4" id="KW-0862">Zinc</keyword>
<organism evidence="9 10">
    <name type="scientific">Urochloa decumbens</name>
    <dbReference type="NCBI Taxonomy" id="240449"/>
    <lineage>
        <taxon>Eukaryota</taxon>
        <taxon>Viridiplantae</taxon>
        <taxon>Streptophyta</taxon>
        <taxon>Embryophyta</taxon>
        <taxon>Tracheophyta</taxon>
        <taxon>Spermatophyta</taxon>
        <taxon>Magnoliopsida</taxon>
        <taxon>Liliopsida</taxon>
        <taxon>Poales</taxon>
        <taxon>Poaceae</taxon>
        <taxon>PACMAD clade</taxon>
        <taxon>Panicoideae</taxon>
        <taxon>Panicodae</taxon>
        <taxon>Paniceae</taxon>
        <taxon>Melinidinae</taxon>
        <taxon>Urochloa</taxon>
    </lineage>
</organism>
<dbReference type="PANTHER" id="PTHR45658">
    <property type="entry name" value="GATA TRANSCRIPTION FACTOR"/>
    <property type="match status" value="1"/>
</dbReference>
<keyword evidence="3 6" id="KW-0863">Zinc-finger</keyword>
<feature type="compositionally biased region" description="Pro residues" evidence="7">
    <location>
        <begin position="22"/>
        <end position="31"/>
    </location>
</feature>
<feature type="compositionally biased region" description="Low complexity" evidence="7">
    <location>
        <begin position="182"/>
        <end position="199"/>
    </location>
</feature>
<feature type="compositionally biased region" description="Polar residues" evidence="7">
    <location>
        <begin position="381"/>
        <end position="394"/>
    </location>
</feature>
<name>A0ABC8W756_9POAL</name>
<feature type="compositionally biased region" description="Low complexity" evidence="7">
    <location>
        <begin position="334"/>
        <end position="350"/>
    </location>
</feature>
<dbReference type="CDD" id="cd00202">
    <property type="entry name" value="ZnF_GATA"/>
    <property type="match status" value="2"/>
</dbReference>
<evidence type="ECO:0000256" key="2">
    <source>
        <dbReference type="ARBA" id="ARBA00022723"/>
    </source>
</evidence>
<dbReference type="PROSITE" id="PS00344">
    <property type="entry name" value="GATA_ZN_FINGER_1"/>
    <property type="match status" value="2"/>
</dbReference>
<dbReference type="Pfam" id="PF00320">
    <property type="entry name" value="GATA"/>
    <property type="match status" value="2"/>
</dbReference>
<comment type="similarity">
    <text evidence="1">Belongs to the type IV zinc-finger family. Class A subfamily.</text>
</comment>
<feature type="region of interest" description="Disordered" evidence="7">
    <location>
        <begin position="371"/>
        <end position="394"/>
    </location>
</feature>
<dbReference type="Proteomes" id="UP001497457">
    <property type="component" value="Chromosome 11b"/>
</dbReference>
<keyword evidence="5" id="KW-0010">Activator</keyword>
<gene>
    <name evidence="9" type="ORF">URODEC1_LOCUS10883</name>
</gene>
<dbReference type="EMBL" id="OZ075121">
    <property type="protein sequence ID" value="CAL4904025.1"/>
    <property type="molecule type" value="Genomic_DNA"/>
</dbReference>
<dbReference type="SUPFAM" id="SSF57716">
    <property type="entry name" value="Glucocorticoid receptor-like (DNA-binding domain)"/>
    <property type="match status" value="2"/>
</dbReference>
<feature type="region of interest" description="Disordered" evidence="7">
    <location>
        <begin position="149"/>
        <end position="282"/>
    </location>
</feature>
<evidence type="ECO:0000256" key="6">
    <source>
        <dbReference type="PROSITE-ProRule" id="PRU00094"/>
    </source>
</evidence>
<dbReference type="SMART" id="SM00401">
    <property type="entry name" value="ZnF_GATA"/>
    <property type="match status" value="2"/>
</dbReference>
<keyword evidence="2" id="KW-0479">Metal-binding</keyword>
<dbReference type="PANTHER" id="PTHR45658:SF130">
    <property type="entry name" value="GATA TRANSCRIPTION FACTOR 14"/>
    <property type="match status" value="1"/>
</dbReference>
<dbReference type="InterPro" id="IPR013088">
    <property type="entry name" value="Znf_NHR/GATA"/>
</dbReference>
<feature type="domain" description="GATA-type" evidence="8">
    <location>
        <begin position="258"/>
        <end position="294"/>
    </location>
</feature>